<evidence type="ECO:0008006" key="3">
    <source>
        <dbReference type="Google" id="ProtNLM"/>
    </source>
</evidence>
<dbReference type="AlphaFoldDB" id="A0A1V9Y8Q9"/>
<gene>
    <name evidence="1" type="ORF">ACHHYP_16377</name>
</gene>
<reference evidence="1 2" key="1">
    <citation type="journal article" date="2014" name="Genome Biol. Evol.">
        <title>The secreted proteins of Achlya hypogyna and Thraustotheca clavata identify the ancestral oomycete secretome and reveal gene acquisitions by horizontal gene transfer.</title>
        <authorList>
            <person name="Misner I."/>
            <person name="Blouin N."/>
            <person name="Leonard G."/>
            <person name="Richards T.A."/>
            <person name="Lane C.E."/>
        </authorList>
    </citation>
    <scope>NUCLEOTIDE SEQUENCE [LARGE SCALE GENOMIC DNA]</scope>
    <source>
        <strain evidence="1 2">ATCC 48635</strain>
    </source>
</reference>
<proteinExistence type="predicted"/>
<protein>
    <recommendedName>
        <fullName evidence="3">Reverse transcriptase zinc-binding domain-containing protein</fullName>
    </recommendedName>
</protein>
<dbReference type="EMBL" id="JNBR01002569">
    <property type="protein sequence ID" value="OQR82120.1"/>
    <property type="molecule type" value="Genomic_DNA"/>
</dbReference>
<dbReference type="OrthoDB" id="78757at2759"/>
<dbReference type="Proteomes" id="UP000243579">
    <property type="component" value="Unassembled WGS sequence"/>
</dbReference>
<organism evidence="1 2">
    <name type="scientific">Achlya hypogyna</name>
    <name type="common">Oomycete</name>
    <name type="synonym">Protoachlya hypogyna</name>
    <dbReference type="NCBI Taxonomy" id="1202772"/>
    <lineage>
        <taxon>Eukaryota</taxon>
        <taxon>Sar</taxon>
        <taxon>Stramenopiles</taxon>
        <taxon>Oomycota</taxon>
        <taxon>Saprolegniomycetes</taxon>
        <taxon>Saprolegniales</taxon>
        <taxon>Achlyaceae</taxon>
        <taxon>Achlya</taxon>
    </lineage>
</organism>
<evidence type="ECO:0000313" key="1">
    <source>
        <dbReference type="EMBL" id="OQR82120.1"/>
    </source>
</evidence>
<sequence>MATSTRTATDDIRSYVRRVRRILRRLPPVHSDVWLRLLYLCCTYNCGAVETENHALHACSVIQPLWHLHACTWGVYGVSFEWYTLTQLDTFPTNARARNDKVAVQLLWHLLVGATLHLILAQDNSVYYDNHSIPPPATWAELSILYWMASVRRWLRLQPTDYPLRASALCVHTVLSWQRAYIPLWAKHPICPRFLPISVTR</sequence>
<accession>A0A1V9Y8Q9</accession>
<evidence type="ECO:0000313" key="2">
    <source>
        <dbReference type="Proteomes" id="UP000243579"/>
    </source>
</evidence>
<comment type="caution">
    <text evidence="1">The sequence shown here is derived from an EMBL/GenBank/DDBJ whole genome shotgun (WGS) entry which is preliminary data.</text>
</comment>
<name>A0A1V9Y8Q9_ACHHY</name>
<keyword evidence="2" id="KW-1185">Reference proteome</keyword>